<dbReference type="InterPro" id="IPR028994">
    <property type="entry name" value="Integrin_alpha_N"/>
</dbReference>
<dbReference type="InterPro" id="IPR027039">
    <property type="entry name" value="Crtac1"/>
</dbReference>
<dbReference type="AlphaFoldDB" id="A0A8A4TS10"/>
<dbReference type="KEGG" id="scor:J3U87_05680"/>
<keyword evidence="4" id="KW-1185">Reference proteome</keyword>
<proteinExistence type="predicted"/>
<organism evidence="3 4">
    <name type="scientific">Sulfidibacter corallicola</name>
    <dbReference type="NCBI Taxonomy" id="2818388"/>
    <lineage>
        <taxon>Bacteria</taxon>
        <taxon>Pseudomonadati</taxon>
        <taxon>Acidobacteriota</taxon>
        <taxon>Holophagae</taxon>
        <taxon>Acanthopleuribacterales</taxon>
        <taxon>Acanthopleuribacteraceae</taxon>
        <taxon>Sulfidibacter</taxon>
    </lineage>
</organism>
<evidence type="ECO:0000256" key="1">
    <source>
        <dbReference type="ARBA" id="ARBA00022729"/>
    </source>
</evidence>
<dbReference type="Proteomes" id="UP000663929">
    <property type="component" value="Chromosome"/>
</dbReference>
<sequence>MTTFWIHAVLWLATPIAVDEAPFAPPDPFNIINDSGCHSSGAAWGDYDNDGDLDLFIANPDNRDNALYRNEGDCRFTLVTDSPVVNDAGFSSGAVWGDYDNDGYLDLFVSNQAEQDNFLYHNLGDGRFERVTTGSIVSDRGDSYAAAWGDYDNDGYLDLYVANNYDQVNFLYRNEGDGSFERIRTGPAAEEVRSSYSPTWIDYDGDGDQDLYVVNYADKEPNSLYRNRGDGTFESVTDSVIVRDRAQSSGAAWGDPDNDGDPDLFVTNGNYYQDGIQVDFFYRNLGDGTFEKVTLGPLVNTADSSLTAQWGDYDNDGDEDLFVAVFRGNNFLYRNDDGRMTRVPKGFMITHGGHSDGAAWGDHNGDGALDLIVTNWENTNNWLFTNRANDHHKVAVRLIGHQSNRMGLGARVVLDSEIDGKPVTQTRFMMAHTGGRGQNAPRAHFGLKTTSKVKKLTVHWPSGVRTEVESPPADALLVIEEGKGLQSQTPFVEAPDMSFSILSRALRRGGVDALVESAERLKRKGDHSGRFNARVFGNFASYAFRSISHGDGIVAYQAGLRLFPESAMLAFELGEAYRTMNRPADAKRAYQRAQRSLSRDATLKARYRKYLARECARRL</sequence>
<dbReference type="Gene3D" id="2.130.10.130">
    <property type="entry name" value="Integrin alpha, N-terminal"/>
    <property type="match status" value="2"/>
</dbReference>
<dbReference type="Pfam" id="PF13517">
    <property type="entry name" value="FG-GAP_3"/>
    <property type="match status" value="3"/>
</dbReference>
<dbReference type="Pfam" id="PF07593">
    <property type="entry name" value="UnbV_ASPIC"/>
    <property type="match status" value="1"/>
</dbReference>
<dbReference type="InterPro" id="IPR011990">
    <property type="entry name" value="TPR-like_helical_dom_sf"/>
</dbReference>
<reference evidence="3" key="1">
    <citation type="submission" date="2021-03" db="EMBL/GenBank/DDBJ databases">
        <title>Acanthopleuribacteraceae sp. M133.</title>
        <authorList>
            <person name="Wang G."/>
        </authorList>
    </citation>
    <scope>NUCLEOTIDE SEQUENCE</scope>
    <source>
        <strain evidence="3">M133</strain>
    </source>
</reference>
<keyword evidence="1" id="KW-0732">Signal</keyword>
<dbReference type="PANTHER" id="PTHR16026:SF0">
    <property type="entry name" value="CARTILAGE ACIDIC PROTEIN 1"/>
    <property type="match status" value="1"/>
</dbReference>
<accession>A0A8A4TS10</accession>
<dbReference type="PANTHER" id="PTHR16026">
    <property type="entry name" value="CARTILAGE ACIDIC PROTEIN 1"/>
    <property type="match status" value="1"/>
</dbReference>
<dbReference type="SUPFAM" id="SSF48452">
    <property type="entry name" value="TPR-like"/>
    <property type="match status" value="1"/>
</dbReference>
<evidence type="ECO:0000313" key="4">
    <source>
        <dbReference type="Proteomes" id="UP000663929"/>
    </source>
</evidence>
<dbReference type="EMBL" id="CP071793">
    <property type="protein sequence ID" value="QTD51944.1"/>
    <property type="molecule type" value="Genomic_DNA"/>
</dbReference>
<protein>
    <submittedName>
        <fullName evidence="3">VCBS repeat-containing protein</fullName>
    </submittedName>
</protein>
<gene>
    <name evidence="3" type="ORF">J3U87_05680</name>
</gene>
<evidence type="ECO:0000313" key="3">
    <source>
        <dbReference type="EMBL" id="QTD51944.1"/>
    </source>
</evidence>
<dbReference type="InterPro" id="IPR013517">
    <property type="entry name" value="FG-GAP"/>
</dbReference>
<feature type="domain" description="ASPIC/UnbV" evidence="2">
    <location>
        <begin position="407"/>
        <end position="477"/>
    </location>
</feature>
<evidence type="ECO:0000259" key="2">
    <source>
        <dbReference type="Pfam" id="PF07593"/>
    </source>
</evidence>
<dbReference type="RefSeq" id="WP_237382057.1">
    <property type="nucleotide sequence ID" value="NZ_CP071793.1"/>
</dbReference>
<dbReference type="SUPFAM" id="SSF69318">
    <property type="entry name" value="Integrin alpha N-terminal domain"/>
    <property type="match status" value="2"/>
</dbReference>
<dbReference type="Gene3D" id="1.25.40.10">
    <property type="entry name" value="Tetratricopeptide repeat domain"/>
    <property type="match status" value="1"/>
</dbReference>
<dbReference type="InterPro" id="IPR011519">
    <property type="entry name" value="UnbV_ASPIC"/>
</dbReference>
<name>A0A8A4TS10_SULCO</name>